<keyword evidence="1" id="KW-0812">Transmembrane</keyword>
<dbReference type="RefSeq" id="WP_237381142.1">
    <property type="nucleotide sequence ID" value="NZ_CP071793.1"/>
</dbReference>
<dbReference type="PANTHER" id="PTHR33608:SF3">
    <property type="entry name" value="SLR2013 PROTEIN"/>
    <property type="match status" value="1"/>
</dbReference>
<evidence type="ECO:0000313" key="4">
    <source>
        <dbReference type="Proteomes" id="UP000663929"/>
    </source>
</evidence>
<proteinExistence type="predicted"/>
<evidence type="ECO:0000313" key="3">
    <source>
        <dbReference type="EMBL" id="QTD51006.1"/>
    </source>
</evidence>
<sequence>MRPTRRTLRLWGAVLGLAVLVGFFPALRQPWLVVVLVAGTILAIDALRARALPLPKVVRKVPHALALGAWTEVHLRVEGPGSHALTVDVHDFHPPQCQTRDLPLQVALVPGQWREMAYRLKPVTRGDLTFGKTQVLLGSPFGFWHRSAMVGEPSEVRVYPNFQAVAKYTLLATHQRLSQLGIHRRQRRGEGREFHQLREFVQGDSMRQIDWKASSRMRKLISREHQDERNQQVVFLMDCGQTMRTQDGQLSHFDHALNAVLLMTHVALRHGDAVGLMTFSGGRRWLAPRKGAPQLNLILDRIYDIQPGHETSDFLGVAQQVLRHVRKRSLIVLITNLRDEDDGELLPALQLLRRKHLVLVASMREQVLDEVVEGSVTDLESGLRLAATHLYMADREQIYQQLKQKNVLSLDVTPEMLPVSMINSYLEVKGSGLL</sequence>
<keyword evidence="1" id="KW-1133">Transmembrane helix</keyword>
<keyword evidence="1" id="KW-0472">Membrane</keyword>
<reference evidence="3" key="1">
    <citation type="submission" date="2021-03" db="EMBL/GenBank/DDBJ databases">
        <title>Acanthopleuribacteraceae sp. M133.</title>
        <authorList>
            <person name="Wang G."/>
        </authorList>
    </citation>
    <scope>NUCLEOTIDE SEQUENCE</scope>
    <source>
        <strain evidence="3">M133</strain>
    </source>
</reference>
<gene>
    <name evidence="3" type="ORF">J3U87_00925</name>
</gene>
<accession>A0A8A4TM22</accession>
<dbReference type="Gene3D" id="3.40.50.410">
    <property type="entry name" value="von Willebrand factor, type A domain"/>
    <property type="match status" value="1"/>
</dbReference>
<dbReference type="InterPro" id="IPR036465">
    <property type="entry name" value="vWFA_dom_sf"/>
</dbReference>
<dbReference type="CDD" id="cd00198">
    <property type="entry name" value="vWFA"/>
    <property type="match status" value="1"/>
</dbReference>
<evidence type="ECO:0000259" key="2">
    <source>
        <dbReference type="Pfam" id="PF01882"/>
    </source>
</evidence>
<dbReference type="Pfam" id="PF01882">
    <property type="entry name" value="DUF58"/>
    <property type="match status" value="1"/>
</dbReference>
<organism evidence="3 4">
    <name type="scientific">Sulfidibacter corallicola</name>
    <dbReference type="NCBI Taxonomy" id="2818388"/>
    <lineage>
        <taxon>Bacteria</taxon>
        <taxon>Pseudomonadati</taxon>
        <taxon>Acidobacteriota</taxon>
        <taxon>Holophagae</taxon>
        <taxon>Acanthopleuribacterales</taxon>
        <taxon>Acanthopleuribacteraceae</taxon>
        <taxon>Sulfidibacter</taxon>
    </lineage>
</organism>
<dbReference type="KEGG" id="scor:J3U87_00925"/>
<dbReference type="SUPFAM" id="SSF53300">
    <property type="entry name" value="vWA-like"/>
    <property type="match status" value="1"/>
</dbReference>
<keyword evidence="4" id="KW-1185">Reference proteome</keyword>
<protein>
    <submittedName>
        <fullName evidence="3">DUF58 domain-containing protein</fullName>
    </submittedName>
</protein>
<evidence type="ECO:0000256" key="1">
    <source>
        <dbReference type="SAM" id="Phobius"/>
    </source>
</evidence>
<feature type="transmembrane region" description="Helical" evidence="1">
    <location>
        <begin position="7"/>
        <end position="25"/>
    </location>
</feature>
<name>A0A8A4TM22_SULCO</name>
<dbReference type="EMBL" id="CP071793">
    <property type="protein sequence ID" value="QTD51006.1"/>
    <property type="molecule type" value="Genomic_DNA"/>
</dbReference>
<dbReference type="Proteomes" id="UP000663929">
    <property type="component" value="Chromosome"/>
</dbReference>
<dbReference type="PANTHER" id="PTHR33608">
    <property type="entry name" value="BLL2464 PROTEIN"/>
    <property type="match status" value="1"/>
</dbReference>
<feature type="domain" description="DUF58" evidence="2">
    <location>
        <begin position="197"/>
        <end position="401"/>
    </location>
</feature>
<dbReference type="AlphaFoldDB" id="A0A8A4TM22"/>
<dbReference type="InterPro" id="IPR002881">
    <property type="entry name" value="DUF58"/>
</dbReference>